<sequence length="100" mass="11457">MTDKLRFIYILHATHIIPMQLQCRKYFGNEYYDHQIGGDGLSIGNITHSAYTPQVQSNYDLSWIDSRGPHFLHVPSWDVQVGCVFADMIHAPSTSKFTLN</sequence>
<dbReference type="EnsemblMetazoa" id="PPA45611.1">
    <property type="protein sequence ID" value="PPA45611.1"/>
    <property type="gene ID" value="WBGene00283980"/>
</dbReference>
<evidence type="ECO:0000313" key="2">
    <source>
        <dbReference type="Proteomes" id="UP000005239"/>
    </source>
</evidence>
<organism evidence="1 2">
    <name type="scientific">Pristionchus pacificus</name>
    <name type="common">Parasitic nematode worm</name>
    <dbReference type="NCBI Taxonomy" id="54126"/>
    <lineage>
        <taxon>Eukaryota</taxon>
        <taxon>Metazoa</taxon>
        <taxon>Ecdysozoa</taxon>
        <taxon>Nematoda</taxon>
        <taxon>Chromadorea</taxon>
        <taxon>Rhabditida</taxon>
        <taxon>Rhabditina</taxon>
        <taxon>Diplogasteromorpha</taxon>
        <taxon>Diplogasteroidea</taxon>
        <taxon>Neodiplogasteridae</taxon>
        <taxon>Pristionchus</taxon>
    </lineage>
</organism>
<gene>
    <name evidence="1" type="primary">WBGene00283980</name>
</gene>
<dbReference type="Proteomes" id="UP000005239">
    <property type="component" value="Unassembled WGS sequence"/>
</dbReference>
<proteinExistence type="predicted"/>
<evidence type="ECO:0000313" key="1">
    <source>
        <dbReference type="EnsemblMetazoa" id="PPA45611.1"/>
    </source>
</evidence>
<accession>A0A2A6CJP2</accession>
<dbReference type="AlphaFoldDB" id="A0A2A6CJP2"/>
<keyword evidence="2" id="KW-1185">Reference proteome</keyword>
<name>A0A2A6CJP2_PRIPA</name>
<reference evidence="1" key="2">
    <citation type="submission" date="2022-06" db="UniProtKB">
        <authorList>
            <consortium name="EnsemblMetazoa"/>
        </authorList>
    </citation>
    <scope>IDENTIFICATION</scope>
    <source>
        <strain evidence="1">PS312</strain>
    </source>
</reference>
<protein>
    <submittedName>
        <fullName evidence="1">Uncharacterized protein</fullName>
    </submittedName>
</protein>
<reference evidence="2" key="1">
    <citation type="journal article" date="2008" name="Nat. Genet.">
        <title>The Pristionchus pacificus genome provides a unique perspective on nematode lifestyle and parasitism.</title>
        <authorList>
            <person name="Dieterich C."/>
            <person name="Clifton S.W."/>
            <person name="Schuster L.N."/>
            <person name="Chinwalla A."/>
            <person name="Delehaunty K."/>
            <person name="Dinkelacker I."/>
            <person name="Fulton L."/>
            <person name="Fulton R."/>
            <person name="Godfrey J."/>
            <person name="Minx P."/>
            <person name="Mitreva M."/>
            <person name="Roeseler W."/>
            <person name="Tian H."/>
            <person name="Witte H."/>
            <person name="Yang S.P."/>
            <person name="Wilson R.K."/>
            <person name="Sommer R.J."/>
        </authorList>
    </citation>
    <scope>NUCLEOTIDE SEQUENCE [LARGE SCALE GENOMIC DNA]</scope>
    <source>
        <strain evidence="2">PS312</strain>
    </source>
</reference>
<accession>A0A8R1V143</accession>